<proteinExistence type="predicted"/>
<evidence type="ECO:0000313" key="2">
    <source>
        <dbReference type="EMBL" id="KAJ1207689.1"/>
    </source>
</evidence>
<feature type="signal peptide" evidence="1">
    <location>
        <begin position="1"/>
        <end position="24"/>
    </location>
</feature>
<feature type="non-terminal residue" evidence="2">
    <location>
        <position position="67"/>
    </location>
</feature>
<organism evidence="2 3">
    <name type="scientific">Pleurodeles waltl</name>
    <name type="common">Iberian ribbed newt</name>
    <dbReference type="NCBI Taxonomy" id="8319"/>
    <lineage>
        <taxon>Eukaryota</taxon>
        <taxon>Metazoa</taxon>
        <taxon>Chordata</taxon>
        <taxon>Craniata</taxon>
        <taxon>Vertebrata</taxon>
        <taxon>Euteleostomi</taxon>
        <taxon>Amphibia</taxon>
        <taxon>Batrachia</taxon>
        <taxon>Caudata</taxon>
        <taxon>Salamandroidea</taxon>
        <taxon>Salamandridae</taxon>
        <taxon>Pleurodelinae</taxon>
        <taxon>Pleurodeles</taxon>
    </lineage>
</organism>
<comment type="caution">
    <text evidence="2">The sequence shown here is derived from an EMBL/GenBank/DDBJ whole genome shotgun (WGS) entry which is preliminary data.</text>
</comment>
<accession>A0AAV7W3P7</accession>
<evidence type="ECO:0000313" key="3">
    <source>
        <dbReference type="Proteomes" id="UP001066276"/>
    </source>
</evidence>
<keyword evidence="1" id="KW-0732">Signal</keyword>
<gene>
    <name evidence="2" type="ORF">NDU88_003079</name>
</gene>
<sequence length="67" mass="7390">KTLDHQGFLFLCVFMWGGAPLGKGRPPKGAENCWPFLPPLGANRPIFFRSICPQGGQKPLRHQGLCV</sequence>
<feature type="non-terminal residue" evidence="2">
    <location>
        <position position="1"/>
    </location>
</feature>
<dbReference type="EMBL" id="JANPWB010000002">
    <property type="protein sequence ID" value="KAJ1207689.1"/>
    <property type="molecule type" value="Genomic_DNA"/>
</dbReference>
<dbReference type="AlphaFoldDB" id="A0AAV7W3P7"/>
<keyword evidence="3" id="KW-1185">Reference proteome</keyword>
<protein>
    <submittedName>
        <fullName evidence="2">Uncharacterized protein</fullName>
    </submittedName>
</protein>
<reference evidence="2" key="1">
    <citation type="journal article" date="2022" name="bioRxiv">
        <title>Sequencing and chromosome-scale assembly of the giantPleurodeles waltlgenome.</title>
        <authorList>
            <person name="Brown T."/>
            <person name="Elewa A."/>
            <person name="Iarovenko S."/>
            <person name="Subramanian E."/>
            <person name="Araus A.J."/>
            <person name="Petzold A."/>
            <person name="Susuki M."/>
            <person name="Suzuki K.-i.T."/>
            <person name="Hayashi T."/>
            <person name="Toyoda A."/>
            <person name="Oliveira C."/>
            <person name="Osipova E."/>
            <person name="Leigh N.D."/>
            <person name="Simon A."/>
            <person name="Yun M.H."/>
        </authorList>
    </citation>
    <scope>NUCLEOTIDE SEQUENCE</scope>
    <source>
        <strain evidence="2">20211129_DDA</strain>
        <tissue evidence="2">Liver</tissue>
    </source>
</reference>
<dbReference type="Proteomes" id="UP001066276">
    <property type="component" value="Chromosome 1_2"/>
</dbReference>
<feature type="chain" id="PRO_5043440222" evidence="1">
    <location>
        <begin position="25"/>
        <end position="67"/>
    </location>
</feature>
<evidence type="ECO:0000256" key="1">
    <source>
        <dbReference type="SAM" id="SignalP"/>
    </source>
</evidence>
<name>A0AAV7W3P7_PLEWA</name>